<dbReference type="Proteomes" id="UP000651010">
    <property type="component" value="Unassembled WGS sequence"/>
</dbReference>
<accession>A0ABR9GCV1</accession>
<protein>
    <submittedName>
        <fullName evidence="1">Uncharacterized protein</fullName>
    </submittedName>
</protein>
<sequence>MNIQIGVAGVPEELELRLSLACGLLAAAQLQVHLQAWKGRPCQLLVVDLDNGYGRLACEVAKRRDIPVLCFDTNAPNADGMPRIDRHAPAASMARTLQELLLPGTAAVEGVDGLLGICLHEIGCDEEVLARHGHIAVVVRHAAGRIHARSMSELLAAEARLLDGSWLSGLRPQQNEREYEWLVSRSLESFLVMACRRHQASLPLLDGAAYRLRRWPDLGGVADDLDSLRLAALLYRSAWRMPELAQHTRMDARQVNAFLWATLVSGALHSDEAPVSPAFAATAPLAAPSILRRVARHFGLRIGHVDA</sequence>
<comment type="caution">
    <text evidence="1">The sequence shown here is derived from an EMBL/GenBank/DDBJ whole genome shotgun (WGS) entry which is preliminary data.</text>
</comment>
<name>A0ABR9GCV1_9GAMM</name>
<evidence type="ECO:0000313" key="2">
    <source>
        <dbReference type="Proteomes" id="UP000651010"/>
    </source>
</evidence>
<gene>
    <name evidence="1" type="ORF">IGX34_15905</name>
</gene>
<keyword evidence="2" id="KW-1185">Reference proteome</keyword>
<dbReference type="EMBL" id="JACZZA010000010">
    <property type="protein sequence ID" value="MBE1161867.1"/>
    <property type="molecule type" value="Genomic_DNA"/>
</dbReference>
<dbReference type="RefSeq" id="WP_192556709.1">
    <property type="nucleotide sequence ID" value="NZ_JACZZA010000010.1"/>
</dbReference>
<proteinExistence type="predicted"/>
<organism evidence="1 2">
    <name type="scientific">Dyella acidiphila</name>
    <dbReference type="NCBI Taxonomy" id="2775866"/>
    <lineage>
        <taxon>Bacteria</taxon>
        <taxon>Pseudomonadati</taxon>
        <taxon>Pseudomonadota</taxon>
        <taxon>Gammaproteobacteria</taxon>
        <taxon>Lysobacterales</taxon>
        <taxon>Rhodanobacteraceae</taxon>
        <taxon>Dyella</taxon>
    </lineage>
</organism>
<reference evidence="1 2" key="1">
    <citation type="submission" date="2020-09" db="EMBL/GenBank/DDBJ databases">
        <title>Dyella sp. 7MK23 isolated from forest soil.</title>
        <authorList>
            <person name="Fu J."/>
        </authorList>
    </citation>
    <scope>NUCLEOTIDE SEQUENCE [LARGE SCALE GENOMIC DNA]</scope>
    <source>
        <strain evidence="1 2">7MK23</strain>
    </source>
</reference>
<evidence type="ECO:0000313" key="1">
    <source>
        <dbReference type="EMBL" id="MBE1161867.1"/>
    </source>
</evidence>